<dbReference type="PRINTS" id="PR00598">
    <property type="entry name" value="HTHMARR"/>
</dbReference>
<evidence type="ECO:0000256" key="3">
    <source>
        <dbReference type="ARBA" id="ARBA00023163"/>
    </source>
</evidence>
<evidence type="ECO:0000313" key="6">
    <source>
        <dbReference type="Proteomes" id="UP000651728"/>
    </source>
</evidence>
<keyword evidence="3" id="KW-0804">Transcription</keyword>
<evidence type="ECO:0000256" key="2">
    <source>
        <dbReference type="ARBA" id="ARBA00023125"/>
    </source>
</evidence>
<dbReference type="PROSITE" id="PS50995">
    <property type="entry name" value="HTH_MARR_2"/>
    <property type="match status" value="1"/>
</dbReference>
<accession>A0ABQ4FNF2</accession>
<dbReference type="SUPFAM" id="SSF46785">
    <property type="entry name" value="Winged helix' DNA-binding domain"/>
    <property type="match status" value="1"/>
</dbReference>
<dbReference type="PANTHER" id="PTHR33164:SF99">
    <property type="entry name" value="MARR FAMILY REGULATORY PROTEIN"/>
    <property type="match status" value="1"/>
</dbReference>
<sequence length="151" mass="16296">MGPEVGLLLRLAHQHAAREFTRALSPLGIEGRHFGVLTTLARLGPASQSRLTGELGSDKTAMMRTVDVLEQQGLVVRRPVPGDRRARTVELTPEGRRLLARASEIAQRVSADLLGGFTPEEQRAFRALLVRFVALGTPGFTVPDVVGPDPA</sequence>
<dbReference type="Proteomes" id="UP000651728">
    <property type="component" value="Unassembled WGS sequence"/>
</dbReference>
<dbReference type="Pfam" id="PF12802">
    <property type="entry name" value="MarR_2"/>
    <property type="match status" value="1"/>
</dbReference>
<keyword evidence="6" id="KW-1185">Reference proteome</keyword>
<reference evidence="5 6" key="1">
    <citation type="submission" date="2021-01" db="EMBL/GenBank/DDBJ databases">
        <title>Whole genome shotgun sequence of Microbispora amethystogenes NBRC 101907.</title>
        <authorList>
            <person name="Komaki H."/>
            <person name="Tamura T."/>
        </authorList>
    </citation>
    <scope>NUCLEOTIDE SEQUENCE [LARGE SCALE GENOMIC DNA]</scope>
    <source>
        <strain evidence="5 6">NBRC 101907</strain>
    </source>
</reference>
<dbReference type="PANTHER" id="PTHR33164">
    <property type="entry name" value="TRANSCRIPTIONAL REGULATOR, MARR FAMILY"/>
    <property type="match status" value="1"/>
</dbReference>
<dbReference type="EMBL" id="BOOB01000059">
    <property type="protein sequence ID" value="GIH36340.1"/>
    <property type="molecule type" value="Genomic_DNA"/>
</dbReference>
<protein>
    <recommendedName>
        <fullName evidence="4">HTH marR-type domain-containing protein</fullName>
    </recommendedName>
</protein>
<dbReference type="InterPro" id="IPR023187">
    <property type="entry name" value="Tscrpt_reg_MarR-type_CS"/>
</dbReference>
<dbReference type="InterPro" id="IPR036390">
    <property type="entry name" value="WH_DNA-bd_sf"/>
</dbReference>
<gene>
    <name evidence="5" type="ORF">Mam01_65040</name>
</gene>
<organism evidence="5 6">
    <name type="scientific">Microbispora amethystogenes</name>
    <dbReference type="NCBI Taxonomy" id="1427754"/>
    <lineage>
        <taxon>Bacteria</taxon>
        <taxon>Bacillati</taxon>
        <taxon>Actinomycetota</taxon>
        <taxon>Actinomycetes</taxon>
        <taxon>Streptosporangiales</taxon>
        <taxon>Streptosporangiaceae</taxon>
        <taxon>Microbispora</taxon>
    </lineage>
</organism>
<name>A0ABQ4FNF2_9ACTN</name>
<dbReference type="SMART" id="SM00347">
    <property type="entry name" value="HTH_MARR"/>
    <property type="match status" value="1"/>
</dbReference>
<proteinExistence type="predicted"/>
<evidence type="ECO:0000313" key="5">
    <source>
        <dbReference type="EMBL" id="GIH36340.1"/>
    </source>
</evidence>
<dbReference type="InterPro" id="IPR000835">
    <property type="entry name" value="HTH_MarR-typ"/>
</dbReference>
<dbReference type="InterPro" id="IPR036388">
    <property type="entry name" value="WH-like_DNA-bd_sf"/>
</dbReference>
<keyword evidence="2" id="KW-0238">DNA-binding</keyword>
<dbReference type="Gene3D" id="1.10.10.10">
    <property type="entry name" value="Winged helix-like DNA-binding domain superfamily/Winged helix DNA-binding domain"/>
    <property type="match status" value="1"/>
</dbReference>
<keyword evidence="1" id="KW-0805">Transcription regulation</keyword>
<feature type="domain" description="HTH marR-type" evidence="4">
    <location>
        <begin position="2"/>
        <end position="134"/>
    </location>
</feature>
<dbReference type="PROSITE" id="PS01117">
    <property type="entry name" value="HTH_MARR_1"/>
    <property type="match status" value="1"/>
</dbReference>
<evidence type="ECO:0000256" key="1">
    <source>
        <dbReference type="ARBA" id="ARBA00023015"/>
    </source>
</evidence>
<dbReference type="InterPro" id="IPR039422">
    <property type="entry name" value="MarR/SlyA-like"/>
</dbReference>
<evidence type="ECO:0000259" key="4">
    <source>
        <dbReference type="PROSITE" id="PS50995"/>
    </source>
</evidence>
<comment type="caution">
    <text evidence="5">The sequence shown here is derived from an EMBL/GenBank/DDBJ whole genome shotgun (WGS) entry which is preliminary data.</text>
</comment>